<feature type="transmembrane region" description="Helical" evidence="6">
    <location>
        <begin position="281"/>
        <end position="300"/>
    </location>
</feature>
<feature type="transmembrane region" description="Helical" evidence="6">
    <location>
        <begin position="103"/>
        <end position="122"/>
    </location>
</feature>
<dbReference type="RefSeq" id="WP_089768213.1">
    <property type="nucleotide sequence ID" value="NZ_DAMBVG010000021.1"/>
</dbReference>
<feature type="transmembrane region" description="Helical" evidence="6">
    <location>
        <begin position="250"/>
        <end position="269"/>
    </location>
</feature>
<sequence length="307" mass="36284">MNDEVRPTSRNALYRISQLMGFLLGARFFVAILLLFALYVSTFFLFNREESFRNFVFDYKVHSIIICSVLSILAGGIINRFYDKEKDQLTQPFRSRLQNFLKEKYFLTAYVILNLFSLGLAIFVSHRVFIFFLIYQFLMWFYSHKLSKIIVLNNFTFVSLTLYPFFGMLIYYQTFSLKILFLAIFLFLMLFIIDVTKDTLTKNADKMFGYNTLANRIGFQNTRSILLVLLIITLVISVILSIGIGFKNIMAWYFLITTLVIIGTIFMLFRNQKNDKFKSLNLLRLWIFFGILAMLFDGIFHKYPWLI</sequence>
<keyword evidence="3 6" id="KW-0812">Transmembrane</keyword>
<dbReference type="GO" id="GO:0016765">
    <property type="term" value="F:transferase activity, transferring alkyl or aryl (other than methyl) groups"/>
    <property type="evidence" value="ECO:0007669"/>
    <property type="project" value="InterPro"/>
</dbReference>
<dbReference type="GO" id="GO:0016020">
    <property type="term" value="C:membrane"/>
    <property type="evidence" value="ECO:0007669"/>
    <property type="project" value="UniProtKB-SubCell"/>
</dbReference>
<feature type="transmembrane region" description="Helical" evidence="6">
    <location>
        <begin position="225"/>
        <end position="244"/>
    </location>
</feature>
<keyword evidence="8" id="KW-1185">Reference proteome</keyword>
<evidence type="ECO:0000256" key="2">
    <source>
        <dbReference type="ARBA" id="ARBA00022475"/>
    </source>
</evidence>
<keyword evidence="5 6" id="KW-0472">Membrane</keyword>
<evidence type="ECO:0000256" key="5">
    <source>
        <dbReference type="ARBA" id="ARBA00023136"/>
    </source>
</evidence>
<dbReference type="PANTHER" id="PTHR42723:SF1">
    <property type="entry name" value="CHLOROPHYLL SYNTHASE, CHLOROPLASTIC"/>
    <property type="match status" value="1"/>
</dbReference>
<dbReference type="InterPro" id="IPR050475">
    <property type="entry name" value="Prenyltransferase_related"/>
</dbReference>
<dbReference type="InterPro" id="IPR000537">
    <property type="entry name" value="UbiA_prenyltransferase"/>
</dbReference>
<proteinExistence type="predicted"/>
<evidence type="ECO:0000256" key="3">
    <source>
        <dbReference type="ARBA" id="ARBA00022692"/>
    </source>
</evidence>
<organism evidence="7 8">
    <name type="scientific">Epilithonimonas hominis</name>
    <dbReference type="NCBI Taxonomy" id="420404"/>
    <lineage>
        <taxon>Bacteria</taxon>
        <taxon>Pseudomonadati</taxon>
        <taxon>Bacteroidota</taxon>
        <taxon>Flavobacteriia</taxon>
        <taxon>Flavobacteriales</taxon>
        <taxon>Weeksellaceae</taxon>
        <taxon>Chryseobacterium group</taxon>
        <taxon>Epilithonimonas</taxon>
    </lineage>
</organism>
<evidence type="ECO:0000256" key="4">
    <source>
        <dbReference type="ARBA" id="ARBA00022989"/>
    </source>
</evidence>
<dbReference type="Gene3D" id="1.10.357.140">
    <property type="entry name" value="UbiA prenyltransferase"/>
    <property type="match status" value="1"/>
</dbReference>
<dbReference type="STRING" id="420404.SAMN05421793_10435"/>
<dbReference type="Pfam" id="PF01040">
    <property type="entry name" value="UbiA"/>
    <property type="match status" value="1"/>
</dbReference>
<evidence type="ECO:0000256" key="6">
    <source>
        <dbReference type="SAM" id="Phobius"/>
    </source>
</evidence>
<feature type="transmembrane region" description="Helical" evidence="6">
    <location>
        <begin position="21"/>
        <end position="41"/>
    </location>
</feature>
<dbReference type="Proteomes" id="UP000198555">
    <property type="component" value="Unassembled WGS sequence"/>
</dbReference>
<dbReference type="InterPro" id="IPR044878">
    <property type="entry name" value="UbiA_sf"/>
</dbReference>
<dbReference type="EMBL" id="FNWX01000004">
    <property type="protein sequence ID" value="SEH43741.1"/>
    <property type="molecule type" value="Genomic_DNA"/>
</dbReference>
<dbReference type="AlphaFoldDB" id="A0A1H6I9R8"/>
<evidence type="ECO:0000313" key="8">
    <source>
        <dbReference type="Proteomes" id="UP000198555"/>
    </source>
</evidence>
<comment type="subcellular location">
    <subcellularLocation>
        <location evidence="1">Membrane</location>
        <topology evidence="1">Multi-pass membrane protein</topology>
    </subcellularLocation>
</comment>
<gene>
    <name evidence="7" type="ORF">SAMN05421793_10435</name>
</gene>
<name>A0A1H6I9R8_9FLAO</name>
<reference evidence="8" key="1">
    <citation type="submission" date="2016-10" db="EMBL/GenBank/DDBJ databases">
        <authorList>
            <person name="Varghese N."/>
            <person name="Submissions S."/>
        </authorList>
    </citation>
    <scope>NUCLEOTIDE SEQUENCE [LARGE SCALE GENOMIC DNA]</scope>
    <source>
        <strain evidence="8">DSM 19326</strain>
    </source>
</reference>
<feature type="transmembrane region" description="Helical" evidence="6">
    <location>
        <begin position="128"/>
        <end position="143"/>
    </location>
</feature>
<protein>
    <submittedName>
        <fullName evidence="7">4-hydroxybenzoate polyprenyltransferase</fullName>
    </submittedName>
</protein>
<evidence type="ECO:0000256" key="1">
    <source>
        <dbReference type="ARBA" id="ARBA00004141"/>
    </source>
</evidence>
<feature type="transmembrane region" description="Helical" evidence="6">
    <location>
        <begin position="155"/>
        <end position="173"/>
    </location>
</feature>
<keyword evidence="2" id="KW-1003">Cell membrane</keyword>
<keyword evidence="7" id="KW-0808">Transferase</keyword>
<feature type="transmembrane region" description="Helical" evidence="6">
    <location>
        <begin position="179"/>
        <end position="196"/>
    </location>
</feature>
<keyword evidence="4 6" id="KW-1133">Transmembrane helix</keyword>
<dbReference type="PANTHER" id="PTHR42723">
    <property type="entry name" value="CHLOROPHYLL SYNTHASE"/>
    <property type="match status" value="1"/>
</dbReference>
<feature type="transmembrane region" description="Helical" evidence="6">
    <location>
        <begin position="61"/>
        <end position="82"/>
    </location>
</feature>
<evidence type="ECO:0000313" key="7">
    <source>
        <dbReference type="EMBL" id="SEH43741.1"/>
    </source>
</evidence>
<accession>A0A1H6I9R8</accession>